<keyword evidence="10" id="KW-0460">Magnesium</keyword>
<dbReference type="InterPro" id="IPR034747">
    <property type="entry name" value="EXOI_SH3"/>
</dbReference>
<evidence type="ECO:0000313" key="18">
    <source>
        <dbReference type="Proteomes" id="UP001596422"/>
    </source>
</evidence>
<dbReference type="InterPro" id="IPR013620">
    <property type="entry name" value="Exonuc_1_SH3"/>
</dbReference>
<organism evidence="17 18">
    <name type="scientific">Marinobacterium aestuariivivens</name>
    <dbReference type="NCBI Taxonomy" id="1698799"/>
    <lineage>
        <taxon>Bacteria</taxon>
        <taxon>Pseudomonadati</taxon>
        <taxon>Pseudomonadota</taxon>
        <taxon>Gammaproteobacteria</taxon>
        <taxon>Oceanospirillales</taxon>
        <taxon>Oceanospirillaceae</taxon>
        <taxon>Marinobacterium</taxon>
    </lineage>
</organism>
<sequence>MSVTATPTFFWHDYETFGADPKRDRPAQFAGIRTDEALNIIEEPVMFYCKPAEDVLPNPEACLITGITPQQALNEGICEAEFAARVLAELGRPGTCGVGYNSIRFDDEVTRYTLYRNFYDPYAREWQNDCSRWDIIDMLRLTRALRPEGIEWPTYGDGTPSLRLEDLTRANGIDHGQAHDALSDVHATIGMARLVRERQPKLYQYVVQNRGKRAVQAMLDVPRMKPVLHVSSRYPAEWGNLAIVAPLATHPVNRNSVIVWDLRVDPAPLLQLPAAEVRRLLYTPATELEEGEPRLALKQLHINKCPVVAPAGMLNKAEAGRLQIDGDVCRAHLQMLRGFDGLQTLLAEVFGENDFDTPSDPDQMLYSGGFFGEADKAAMTQIRNCAPEALDELQLAFQDPRLEEMLLRYKARNYPFTLTDEERQHWEEYRRRKLLGPDNDGYLTMPQFYDRLNSLYQAPECTDAQRRIIEELNVYAEAIYPMEGLY</sequence>
<keyword evidence="8 14" id="KW-0378">Hydrolase</keyword>
<dbReference type="Gene3D" id="1.20.1280.70">
    <property type="entry name" value="Exonuclease ExoI, domain 3"/>
    <property type="match status" value="1"/>
</dbReference>
<comment type="cofactor">
    <cofactor evidence="2">
        <name>Mg(2+)</name>
        <dbReference type="ChEBI" id="CHEBI:18420"/>
    </cofactor>
</comment>
<name>A0ABW1ZWI2_9GAMM</name>
<dbReference type="GO" id="GO:0008310">
    <property type="term" value="F:single-stranded DNA 3'-5' DNA exonuclease activity"/>
    <property type="evidence" value="ECO:0007669"/>
    <property type="project" value="UniProtKB-EC"/>
</dbReference>
<dbReference type="Gene3D" id="1.10.287.1240">
    <property type="match status" value="1"/>
</dbReference>
<feature type="domain" description="ExoI C-terminal" evidence="16">
    <location>
        <begin position="357"/>
        <end position="480"/>
    </location>
</feature>
<comment type="caution">
    <text evidence="17">The sequence shown here is derived from an EMBL/GenBank/DDBJ whole genome shotgun (WGS) entry which is preliminary data.</text>
</comment>
<evidence type="ECO:0000259" key="15">
    <source>
        <dbReference type="PROSITE" id="PS51784"/>
    </source>
</evidence>
<dbReference type="CDD" id="cd06138">
    <property type="entry name" value="ExoI_N"/>
    <property type="match status" value="1"/>
</dbReference>
<dbReference type="EC" id="3.1.11.1" evidence="3 14"/>
<keyword evidence="12 14" id="KW-0234">DNA repair</keyword>
<evidence type="ECO:0000256" key="7">
    <source>
        <dbReference type="ARBA" id="ARBA00022763"/>
    </source>
</evidence>
<keyword evidence="6" id="KW-0479">Metal-binding</keyword>
<evidence type="ECO:0000256" key="8">
    <source>
        <dbReference type="ARBA" id="ARBA00022801"/>
    </source>
</evidence>
<dbReference type="PROSITE" id="PS51785">
    <property type="entry name" value="EXOI_C"/>
    <property type="match status" value="1"/>
</dbReference>
<feature type="domain" description="ExoI SH3-like" evidence="15">
    <location>
        <begin position="200"/>
        <end position="354"/>
    </location>
</feature>
<evidence type="ECO:0000256" key="10">
    <source>
        <dbReference type="ARBA" id="ARBA00022842"/>
    </source>
</evidence>
<dbReference type="Pfam" id="PF26016">
    <property type="entry name" value="ExoI_C"/>
    <property type="match status" value="1"/>
</dbReference>
<comment type="catalytic activity">
    <reaction evidence="1 14">
        <text>Exonucleolytic cleavage in the 3'- to 5'-direction to yield nucleoside 5'-phosphates.</text>
        <dbReference type="EC" id="3.1.11.1"/>
    </reaction>
</comment>
<keyword evidence="5 14" id="KW-0540">Nuclease</keyword>
<keyword evidence="7 14" id="KW-0227">DNA damage</keyword>
<dbReference type="Proteomes" id="UP001596422">
    <property type="component" value="Unassembled WGS sequence"/>
</dbReference>
<dbReference type="PIRSF" id="PIRSF000977">
    <property type="entry name" value="Exodeoxyribonuclease_I"/>
    <property type="match status" value="1"/>
</dbReference>
<evidence type="ECO:0000256" key="14">
    <source>
        <dbReference type="PIRNR" id="PIRNR000977"/>
    </source>
</evidence>
<dbReference type="Pfam" id="PF08411">
    <property type="entry name" value="ExoI_SH3"/>
    <property type="match status" value="1"/>
</dbReference>
<dbReference type="SUPFAM" id="SSF53098">
    <property type="entry name" value="Ribonuclease H-like"/>
    <property type="match status" value="1"/>
</dbReference>
<dbReference type="InterPro" id="IPR012337">
    <property type="entry name" value="RNaseH-like_sf"/>
</dbReference>
<dbReference type="PROSITE" id="PS51784">
    <property type="entry name" value="EXOI_SH3"/>
    <property type="match status" value="1"/>
</dbReference>
<dbReference type="Pfam" id="PF00929">
    <property type="entry name" value="RNase_T"/>
    <property type="match status" value="1"/>
</dbReference>
<dbReference type="InterPro" id="IPR023607">
    <property type="entry name" value="Exodeoxyribonuclease_I"/>
</dbReference>
<dbReference type="SMART" id="SM00479">
    <property type="entry name" value="EXOIII"/>
    <property type="match status" value="1"/>
</dbReference>
<evidence type="ECO:0000256" key="9">
    <source>
        <dbReference type="ARBA" id="ARBA00022839"/>
    </source>
</evidence>
<evidence type="ECO:0000256" key="1">
    <source>
        <dbReference type="ARBA" id="ARBA00000563"/>
    </source>
</evidence>
<dbReference type="Gene3D" id="3.30.1520.20">
    <property type="entry name" value="Exonuclease ExoI, domain 2"/>
    <property type="match status" value="1"/>
</dbReference>
<dbReference type="NCBIfam" id="NF008746">
    <property type="entry name" value="PRK11779.1"/>
    <property type="match status" value="1"/>
</dbReference>
<evidence type="ECO:0000256" key="11">
    <source>
        <dbReference type="ARBA" id="ARBA00023125"/>
    </source>
</evidence>
<evidence type="ECO:0000256" key="5">
    <source>
        <dbReference type="ARBA" id="ARBA00022722"/>
    </source>
</evidence>
<dbReference type="Gene3D" id="3.30.420.10">
    <property type="entry name" value="Ribonuclease H-like superfamily/Ribonuclease H"/>
    <property type="match status" value="1"/>
</dbReference>
<accession>A0ABW1ZWI2</accession>
<dbReference type="InterPro" id="IPR038649">
    <property type="entry name" value="EXOI_SH3_sf"/>
</dbReference>
<evidence type="ECO:0000256" key="3">
    <source>
        <dbReference type="ARBA" id="ARBA00012108"/>
    </source>
</evidence>
<dbReference type="InterPro" id="IPR058561">
    <property type="entry name" value="Exonuc_1_C"/>
</dbReference>
<proteinExistence type="predicted"/>
<gene>
    <name evidence="17" type="primary">sbcB</name>
    <name evidence="17" type="ORF">ACFQDL_05035</name>
</gene>
<evidence type="ECO:0000313" key="17">
    <source>
        <dbReference type="EMBL" id="MFC6669529.1"/>
    </source>
</evidence>
<dbReference type="RefSeq" id="WP_379908085.1">
    <property type="nucleotide sequence ID" value="NZ_JBHSWE010000001.1"/>
</dbReference>
<comment type="subunit">
    <text evidence="13">Monomer. Interacts with ssb (via C-terminus); this interaction stimulates the exonuclease activity by recruiting the enzyme to its substrate.</text>
</comment>
<evidence type="ECO:0000259" key="16">
    <source>
        <dbReference type="PROSITE" id="PS51785"/>
    </source>
</evidence>
<evidence type="ECO:0000256" key="6">
    <source>
        <dbReference type="ARBA" id="ARBA00022723"/>
    </source>
</evidence>
<evidence type="ECO:0000256" key="2">
    <source>
        <dbReference type="ARBA" id="ARBA00001946"/>
    </source>
</evidence>
<dbReference type="EMBL" id="JBHSWE010000001">
    <property type="protein sequence ID" value="MFC6669529.1"/>
    <property type="molecule type" value="Genomic_DNA"/>
</dbReference>
<keyword evidence="9 14" id="KW-0269">Exonuclease</keyword>
<protein>
    <recommendedName>
        <fullName evidence="4 14">Exodeoxyribonuclease I</fullName>
        <ecNumber evidence="3 14">3.1.11.1</ecNumber>
    </recommendedName>
</protein>
<dbReference type="InterPro" id="IPR036397">
    <property type="entry name" value="RNaseH_sf"/>
</dbReference>
<keyword evidence="18" id="KW-1185">Reference proteome</keyword>
<evidence type="ECO:0000256" key="13">
    <source>
        <dbReference type="ARBA" id="ARBA00046792"/>
    </source>
</evidence>
<dbReference type="InterPro" id="IPR013520">
    <property type="entry name" value="Ribonucl_H"/>
</dbReference>
<evidence type="ECO:0000256" key="4">
    <source>
        <dbReference type="ARBA" id="ARBA00019900"/>
    </source>
</evidence>
<evidence type="ECO:0000256" key="12">
    <source>
        <dbReference type="ARBA" id="ARBA00023204"/>
    </source>
</evidence>
<keyword evidence="11" id="KW-0238">DNA-binding</keyword>
<reference evidence="18" key="1">
    <citation type="journal article" date="2019" name="Int. J. Syst. Evol. Microbiol.">
        <title>The Global Catalogue of Microorganisms (GCM) 10K type strain sequencing project: providing services to taxonomists for standard genome sequencing and annotation.</title>
        <authorList>
            <consortium name="The Broad Institute Genomics Platform"/>
            <consortium name="The Broad Institute Genome Sequencing Center for Infectious Disease"/>
            <person name="Wu L."/>
            <person name="Ma J."/>
        </authorList>
    </citation>
    <scope>NUCLEOTIDE SEQUENCE [LARGE SCALE GENOMIC DNA]</scope>
    <source>
        <strain evidence="18">NBRC 111756</strain>
    </source>
</reference>